<evidence type="ECO:0000256" key="2">
    <source>
        <dbReference type="ARBA" id="ARBA00022670"/>
    </source>
</evidence>
<dbReference type="EMBL" id="JAESWA010000004">
    <property type="protein sequence ID" value="MBL4930342.1"/>
    <property type="molecule type" value="Genomic_DNA"/>
</dbReference>
<dbReference type="PROSITE" id="PS51892">
    <property type="entry name" value="SUBTILASE"/>
    <property type="match status" value="1"/>
</dbReference>
<dbReference type="Pfam" id="PF00082">
    <property type="entry name" value="Peptidase_S8"/>
    <property type="match status" value="2"/>
</dbReference>
<evidence type="ECO:0000259" key="7">
    <source>
        <dbReference type="Pfam" id="PF00082"/>
    </source>
</evidence>
<keyword evidence="2 6" id="KW-0645">Protease</keyword>
<evidence type="ECO:0000256" key="3">
    <source>
        <dbReference type="ARBA" id="ARBA00022801"/>
    </source>
</evidence>
<dbReference type="SUPFAM" id="SSF52743">
    <property type="entry name" value="Subtilisin-like"/>
    <property type="match status" value="1"/>
</dbReference>
<evidence type="ECO:0000256" key="5">
    <source>
        <dbReference type="PIRSR" id="PIRSR615500-1"/>
    </source>
</evidence>
<keyword evidence="4 6" id="KW-0720">Serine protease</keyword>
<reference evidence="8" key="1">
    <citation type="submission" date="2021-01" db="EMBL/GenBank/DDBJ databases">
        <title>Genome public.</title>
        <authorList>
            <person name="Liu C."/>
            <person name="Sun Q."/>
        </authorList>
    </citation>
    <scope>NUCLEOTIDE SEQUENCE</scope>
    <source>
        <strain evidence="8">YIM B02565</strain>
    </source>
</reference>
<comment type="caution">
    <text evidence="8">The sequence shown here is derived from an EMBL/GenBank/DDBJ whole genome shotgun (WGS) entry which is preliminary data.</text>
</comment>
<evidence type="ECO:0000256" key="6">
    <source>
        <dbReference type="PROSITE-ProRule" id="PRU01240"/>
    </source>
</evidence>
<evidence type="ECO:0000313" key="8">
    <source>
        <dbReference type="EMBL" id="MBL4930342.1"/>
    </source>
</evidence>
<dbReference type="GO" id="GO:0004252">
    <property type="term" value="F:serine-type endopeptidase activity"/>
    <property type="evidence" value="ECO:0007669"/>
    <property type="project" value="UniProtKB-UniRule"/>
</dbReference>
<dbReference type="Gene3D" id="3.40.50.200">
    <property type="entry name" value="Peptidase S8/S53 domain"/>
    <property type="match status" value="1"/>
</dbReference>
<dbReference type="InterPro" id="IPR015500">
    <property type="entry name" value="Peptidase_S8_subtilisin-rel"/>
</dbReference>
<keyword evidence="9" id="KW-1185">Reference proteome</keyword>
<dbReference type="RefSeq" id="WP_202765725.1">
    <property type="nucleotide sequence ID" value="NZ_JAESWA010000004.1"/>
</dbReference>
<comment type="similarity">
    <text evidence="1 6">Belongs to the peptidase S8 family.</text>
</comment>
<dbReference type="GO" id="GO:0006508">
    <property type="term" value="P:proteolysis"/>
    <property type="evidence" value="ECO:0007669"/>
    <property type="project" value="UniProtKB-KW"/>
</dbReference>
<feature type="domain" description="Peptidase S8/S53" evidence="7">
    <location>
        <begin position="438"/>
        <end position="557"/>
    </location>
</feature>
<organism evidence="8 9">
    <name type="scientific">Clostridium paridis</name>
    <dbReference type="NCBI Taxonomy" id="2803863"/>
    <lineage>
        <taxon>Bacteria</taxon>
        <taxon>Bacillati</taxon>
        <taxon>Bacillota</taxon>
        <taxon>Clostridia</taxon>
        <taxon>Eubacteriales</taxon>
        <taxon>Clostridiaceae</taxon>
        <taxon>Clostridium</taxon>
    </lineage>
</organism>
<evidence type="ECO:0000313" key="9">
    <source>
        <dbReference type="Proteomes" id="UP000623681"/>
    </source>
</evidence>
<sequence>MFNIERREKIIKPGSFDEKFPWQEASSFVVEYQGDIENRVKGIPNARVIIMDDRRAILFSSGDINEVINKLSGVIVSVSLNALYTLCDISPLNASQADLFHTSPYLQLDGTGVIIGIIDTGIDYLNEEFMNEDGTTRIIGIFDEIVGAEYTSDEINGAINAKRQGKDPYGIVPSRDLIGHGTSIAGIAAARGKNPNVIGVAPKAMIAMVTLAQANKSLREEQGVYGNAPAYSSVGLFLGIKYLNDLSVQLNRPIVILIPLGANIGPRNGLTTTERYLDELSSRKGVTFVVPTGNQGIGDNHTSGVIGSTGESANIELKIDPNQKDIRFEIWGSKPDKLSLSIVSPSGEVIDRIPPASNKVTEISFLYEGTKMSILYLLPETQTGDERILINAKDIKEGIWIIKLTGDLVVVGRYDSYLNSKELLAPETKFLKPDPFITLTTPSSSRAAISVAYYDQNDNSNVAESGKGYTRDNRIKPEIAAGGINALATAVGGGTRVISGSSVASAVVAGCAALITQWGQVEGNDPAMYSTKIKTYLIRGAGKREGDTYPNQDWGYGTTDMKGVFDNIRSLVNENRGLIKEGNAYVEFYKGNLFVRIPNSSIQN</sequence>
<dbReference type="InterPro" id="IPR034045">
    <property type="entry name" value="Pep_S8_CspA-like"/>
</dbReference>
<dbReference type="CDD" id="cd07478">
    <property type="entry name" value="Peptidases_S8_CspA-like"/>
    <property type="match status" value="1"/>
</dbReference>
<dbReference type="InterPro" id="IPR023827">
    <property type="entry name" value="Peptidase_S8_Asp-AS"/>
</dbReference>
<evidence type="ECO:0000256" key="4">
    <source>
        <dbReference type="ARBA" id="ARBA00022825"/>
    </source>
</evidence>
<dbReference type="PIRSF" id="PIRSF037894">
    <property type="entry name" value="Subtilisin_rel_CspABC"/>
    <property type="match status" value="1"/>
</dbReference>
<gene>
    <name evidence="8" type="ORF">JK634_00760</name>
</gene>
<dbReference type="PROSITE" id="PS00137">
    <property type="entry name" value="SUBTILASE_HIS"/>
    <property type="match status" value="1"/>
</dbReference>
<feature type="domain" description="Peptidase S8/S53" evidence="7">
    <location>
        <begin position="110"/>
        <end position="299"/>
    </location>
</feature>
<accession>A0A937K253</accession>
<dbReference type="AlphaFoldDB" id="A0A937K253"/>
<dbReference type="InterPro" id="IPR000209">
    <property type="entry name" value="Peptidase_S8/S53_dom"/>
</dbReference>
<dbReference type="InterPro" id="IPR017310">
    <property type="entry name" value="Pept_S8A_subtilisin_clostridia"/>
</dbReference>
<protein>
    <submittedName>
        <fullName evidence="8">S8 family peptidase</fullName>
    </submittedName>
</protein>
<dbReference type="InterPro" id="IPR022398">
    <property type="entry name" value="Peptidase_S8_His-AS"/>
</dbReference>
<feature type="active site" description="Charge relay system" evidence="5 6">
    <location>
        <position position="119"/>
    </location>
</feature>
<evidence type="ECO:0000256" key="1">
    <source>
        <dbReference type="ARBA" id="ARBA00011073"/>
    </source>
</evidence>
<feature type="active site" description="Charge relay system" evidence="5 6">
    <location>
        <position position="502"/>
    </location>
</feature>
<dbReference type="PANTHER" id="PTHR43806">
    <property type="entry name" value="PEPTIDASE S8"/>
    <property type="match status" value="1"/>
</dbReference>
<feature type="active site" description="Charge relay system" evidence="5 6">
    <location>
        <position position="180"/>
    </location>
</feature>
<keyword evidence="3 6" id="KW-0378">Hydrolase</keyword>
<dbReference type="Gene3D" id="2.60.120.1290">
    <property type="match status" value="1"/>
</dbReference>
<dbReference type="PROSITE" id="PS00136">
    <property type="entry name" value="SUBTILASE_ASP"/>
    <property type="match status" value="1"/>
</dbReference>
<dbReference type="Proteomes" id="UP000623681">
    <property type="component" value="Unassembled WGS sequence"/>
</dbReference>
<dbReference type="PANTHER" id="PTHR43806:SF11">
    <property type="entry name" value="CEREVISIN-RELATED"/>
    <property type="match status" value="1"/>
</dbReference>
<dbReference type="InterPro" id="IPR036852">
    <property type="entry name" value="Peptidase_S8/S53_dom_sf"/>
</dbReference>
<dbReference type="InterPro" id="IPR050131">
    <property type="entry name" value="Peptidase_S8_subtilisin-like"/>
</dbReference>
<name>A0A937K253_9CLOT</name>
<dbReference type="PRINTS" id="PR00723">
    <property type="entry name" value="SUBTILISIN"/>
</dbReference>
<proteinExistence type="inferred from homology"/>